<dbReference type="Gene3D" id="3.30.565.10">
    <property type="entry name" value="Histidine kinase-like ATPase, C-terminal domain"/>
    <property type="match status" value="1"/>
</dbReference>
<dbReference type="SUPFAM" id="SSF55874">
    <property type="entry name" value="ATPase domain of HSP90 chaperone/DNA topoisomerase II/histidine kinase"/>
    <property type="match status" value="1"/>
</dbReference>
<dbReference type="InterPro" id="IPR036890">
    <property type="entry name" value="HATPase_C_sf"/>
</dbReference>
<evidence type="ECO:0000313" key="2">
    <source>
        <dbReference type="Proteomes" id="UP000215413"/>
    </source>
</evidence>
<protein>
    <submittedName>
        <fullName evidence="1">DNA mismatch repair protein</fullName>
    </submittedName>
</protein>
<dbReference type="Proteomes" id="UP000215413">
    <property type="component" value="Unassembled WGS sequence"/>
</dbReference>
<dbReference type="RefSeq" id="WP_094206166.1">
    <property type="nucleotide sequence ID" value="NZ_NDYC01000034.1"/>
</dbReference>
<reference evidence="2" key="1">
    <citation type="submission" date="2017-04" db="EMBL/GenBank/DDBJ databases">
        <title>Finegoldia magna isolated from orthopedic joint implant-associated infections.</title>
        <authorList>
            <person name="Bjorklund S."/>
            <person name="Bruggemann H."/>
            <person name="Jensen A."/>
            <person name="Hellmark B."/>
            <person name="Soderquist B."/>
        </authorList>
    </citation>
    <scope>NUCLEOTIDE SEQUENCE [LARGE SCALE GENOMIC DNA]</scope>
    <source>
        <strain evidence="2">CCUG 54800</strain>
    </source>
</reference>
<proteinExistence type="predicted"/>
<organism evidence="1 2">
    <name type="scientific">Finegoldia magna</name>
    <name type="common">Peptostreptococcus magnus</name>
    <dbReference type="NCBI Taxonomy" id="1260"/>
    <lineage>
        <taxon>Bacteria</taxon>
        <taxon>Bacillati</taxon>
        <taxon>Bacillota</taxon>
        <taxon>Tissierellia</taxon>
        <taxon>Tissierellales</taxon>
        <taxon>Peptoniphilaceae</taxon>
        <taxon>Finegoldia</taxon>
    </lineage>
</organism>
<dbReference type="Pfam" id="PF13589">
    <property type="entry name" value="HATPase_c_3"/>
    <property type="match status" value="1"/>
</dbReference>
<comment type="caution">
    <text evidence="1">The sequence shown here is derived from an EMBL/GenBank/DDBJ whole genome shotgun (WGS) entry which is preliminary data.</text>
</comment>
<sequence length="555" mass="64105">MENNFTFNISLSVLNHLGRNLYRNIITILGEAISNSWDADAKNVWIDINKNNNSMEITDDGTGMTYEDFQNKFLKIGYSKRKNGDYKTESGRPFIGRKGIGKLALLSCAQRIHVASKTKETDYVGGVIDNSSLDEAINDDLNSQEYVLENLTSDDLTSLNKLEKGTYIFFESVNEGITNTVDYIKKSVALYFRFSLLDENFNIYVNGEKIDEEMLKNLAEDTQFIWIINNIEDPFINQLSSDIQKKLLKSKINIKGYIASVNKPSKLKIRGTQEKATIDIFVNGRLREKDILRHIPTSRIVENYVYGQIHFDDLDSGYTKDIFTSSREGIISDNQNYKLLLNEVERLFKNIIDDWDDLRREKGDDGDPDNMKITPKKRKAQELFNTTIKEMKGTHNQNIQYKKVKKNQLVEDWVKSLSDESEYNIPSYVECFIAENLLRKYIVHNKMELSKEAISEASKWKKKEENNKRVANISYDIRESMEDIYYLDMKCLSNFIDKAPDKNKDPALSRSSETYKPVRDAVGHTSIITPIAKQRLSIELENIKARVMDLMDKVK</sequence>
<evidence type="ECO:0000313" key="1">
    <source>
        <dbReference type="EMBL" id="OXZ26769.1"/>
    </source>
</evidence>
<name>A0A233V2Z6_FINMA</name>
<gene>
    <name evidence="1" type="ORF">B9N49_07395</name>
</gene>
<accession>A0A233V2Z6</accession>
<dbReference type="AlphaFoldDB" id="A0A233V2Z6"/>
<dbReference type="EMBL" id="NDYC01000034">
    <property type="protein sequence ID" value="OXZ26769.1"/>
    <property type="molecule type" value="Genomic_DNA"/>
</dbReference>